<proteinExistence type="predicted"/>
<dbReference type="InterPro" id="IPR023210">
    <property type="entry name" value="NADP_OxRdtase_dom"/>
</dbReference>
<evidence type="ECO:0000259" key="1">
    <source>
        <dbReference type="Pfam" id="PF00248"/>
    </source>
</evidence>
<gene>
    <name evidence="2" type="ORF">M23134_05575</name>
</gene>
<evidence type="ECO:0000313" key="3">
    <source>
        <dbReference type="Proteomes" id="UP000004095"/>
    </source>
</evidence>
<evidence type="ECO:0000313" key="2">
    <source>
        <dbReference type="EMBL" id="EAY29703.1"/>
    </source>
</evidence>
<dbReference type="PANTHER" id="PTHR43312:SF1">
    <property type="entry name" value="NADP-DEPENDENT OXIDOREDUCTASE DOMAIN-CONTAINING PROTEIN"/>
    <property type="match status" value="1"/>
</dbReference>
<dbReference type="CDD" id="cd19098">
    <property type="entry name" value="AKR_unchar"/>
    <property type="match status" value="1"/>
</dbReference>
<protein>
    <submittedName>
        <fullName evidence="2">MxcA</fullName>
    </submittedName>
</protein>
<reference evidence="2 3" key="1">
    <citation type="submission" date="2007-01" db="EMBL/GenBank/DDBJ databases">
        <authorList>
            <person name="Haygood M."/>
            <person name="Podell S."/>
            <person name="Anderson C."/>
            <person name="Hopkinson B."/>
            <person name="Roe K."/>
            <person name="Barbeau K."/>
            <person name="Gaasterland T."/>
            <person name="Ferriera S."/>
            <person name="Johnson J."/>
            <person name="Kravitz S."/>
            <person name="Beeson K."/>
            <person name="Sutton G."/>
            <person name="Rogers Y.-H."/>
            <person name="Friedman R."/>
            <person name="Frazier M."/>
            <person name="Venter J.C."/>
        </authorList>
    </citation>
    <scope>NUCLEOTIDE SEQUENCE [LARGE SCALE GENOMIC DNA]</scope>
    <source>
        <strain evidence="2 3">ATCC 23134</strain>
    </source>
</reference>
<accession>A1ZI35</accession>
<organism evidence="2 3">
    <name type="scientific">Microscilla marina ATCC 23134</name>
    <dbReference type="NCBI Taxonomy" id="313606"/>
    <lineage>
        <taxon>Bacteria</taxon>
        <taxon>Pseudomonadati</taxon>
        <taxon>Bacteroidota</taxon>
        <taxon>Cytophagia</taxon>
        <taxon>Cytophagales</taxon>
        <taxon>Microscillaceae</taxon>
        <taxon>Microscilla</taxon>
    </lineage>
</organism>
<dbReference type="Pfam" id="PF00248">
    <property type="entry name" value="Aldo_ket_red"/>
    <property type="match status" value="1"/>
</dbReference>
<name>A1ZI35_MICM2</name>
<dbReference type="InterPro" id="IPR053135">
    <property type="entry name" value="AKR2_Oxidoreductase"/>
</dbReference>
<dbReference type="SUPFAM" id="SSF51430">
    <property type="entry name" value="NAD(P)-linked oxidoreductase"/>
    <property type="match status" value="1"/>
</dbReference>
<dbReference type="EMBL" id="AAWS01000009">
    <property type="protein sequence ID" value="EAY29703.1"/>
    <property type="molecule type" value="Genomic_DNA"/>
</dbReference>
<feature type="domain" description="NADP-dependent oxidoreductase" evidence="1">
    <location>
        <begin position="51"/>
        <end position="311"/>
    </location>
</feature>
<dbReference type="RefSeq" id="WP_004155398.1">
    <property type="nucleotide sequence ID" value="NZ_AAWS01000009.1"/>
</dbReference>
<dbReference type="AlphaFoldDB" id="A1ZI35"/>
<sequence length="333" mass="37061">MMMKYSTLGKIGPRVSKIGLGLAALGRPGYINLGHAEDLKSNYNTGAMQWHACQMLDLAWSLGIRYFDAARSYGKAEAFLGAWLESKKQMVELPFVASKWGYTYTANWQVNAKVHEIKDHSLVVLQKQVLETRQSLGKNPDLYQIHSATLESKVLENTQVLRRLAQLKARGVKIGLSLSGIDQAVTLEKALAIEIEGVRLFDVVQATFNLLEKSVAPALTMAHNEGLGVVVKEALANGRLTFRNTDVHLKPEWQLLKTQADRLNTTVDALALAYVLKQPFVNVVLSGAANPEHLKSNLTALDVVWDEEASEILNPLVQIPEDYWAARKQMDWN</sequence>
<dbReference type="InterPro" id="IPR036812">
    <property type="entry name" value="NAD(P)_OxRdtase_dom_sf"/>
</dbReference>
<keyword evidence="3" id="KW-1185">Reference proteome</keyword>
<dbReference type="PANTHER" id="PTHR43312">
    <property type="entry name" value="D-THREO-ALDOSE 1-DEHYDROGENASE"/>
    <property type="match status" value="1"/>
</dbReference>
<dbReference type="Proteomes" id="UP000004095">
    <property type="component" value="Unassembled WGS sequence"/>
</dbReference>
<dbReference type="eggNOG" id="COG0667">
    <property type="taxonomic scope" value="Bacteria"/>
</dbReference>
<dbReference type="Gene3D" id="3.20.20.100">
    <property type="entry name" value="NADP-dependent oxidoreductase domain"/>
    <property type="match status" value="1"/>
</dbReference>
<comment type="caution">
    <text evidence="2">The sequence shown here is derived from an EMBL/GenBank/DDBJ whole genome shotgun (WGS) entry which is preliminary data.</text>
</comment>